<feature type="active site" description="Proton donor/acceptor" evidence="2">
    <location>
        <position position="110"/>
    </location>
</feature>
<sequence length="205" mass="23200">MKKLGNLFLIIGIAIFLFVAYAKVQTYLEQKRMMEEYTQLNLADNPDDASTEVKKGETIGMLEIDKIGLKTAMVEGADQNNIKFAVGHLPFSASLYELGKENHNFVIVGHRSYTFGKFFNRLDEVENDDKIVVYARNKVLTYQVFDKKIVQPTNVDVVNPIKGKSVVTLITCYPEYSDAQRLVLFSELVEEKTLDGSEFAALLKN</sequence>
<evidence type="ECO:0000313" key="4">
    <source>
        <dbReference type="Proteomes" id="UP000531594"/>
    </source>
</evidence>
<reference evidence="3 4" key="1">
    <citation type="submission" date="2020-08" db="EMBL/GenBank/DDBJ databases">
        <title>Genomic Encyclopedia of Type Strains, Phase IV (KMG-IV): sequencing the most valuable type-strain genomes for metagenomic binning, comparative biology and taxonomic classification.</title>
        <authorList>
            <person name="Goeker M."/>
        </authorList>
    </citation>
    <scope>NUCLEOTIDE SEQUENCE [LARGE SCALE GENOMIC DNA]</scope>
    <source>
        <strain evidence="3 4">DSM 5391</strain>
    </source>
</reference>
<proteinExistence type="predicted"/>
<gene>
    <name evidence="3" type="ORF">HNR53_004341</name>
</gene>
<dbReference type="RefSeq" id="WP_184529793.1">
    <property type="nucleotide sequence ID" value="NZ_JACHGK010000025.1"/>
</dbReference>
<keyword evidence="1 3" id="KW-0378">Hydrolase</keyword>
<dbReference type="AlphaFoldDB" id="A0A7X0HVK4"/>
<dbReference type="NCBIfam" id="TIGR01076">
    <property type="entry name" value="sortase_fam"/>
    <property type="match status" value="1"/>
</dbReference>
<protein>
    <submittedName>
        <fullName evidence="3">Sortase A</fullName>
        <ecNumber evidence="3">3.4.22.70</ecNumber>
    </submittedName>
</protein>
<evidence type="ECO:0000256" key="2">
    <source>
        <dbReference type="PIRSR" id="PIRSR605754-1"/>
    </source>
</evidence>
<dbReference type="EMBL" id="JACHGK010000025">
    <property type="protein sequence ID" value="MBB6447653.1"/>
    <property type="molecule type" value="Genomic_DNA"/>
</dbReference>
<dbReference type="EC" id="3.4.22.70" evidence="3"/>
<dbReference type="Pfam" id="PF04203">
    <property type="entry name" value="Sortase"/>
    <property type="match status" value="1"/>
</dbReference>
<dbReference type="Proteomes" id="UP000531594">
    <property type="component" value="Unassembled WGS sequence"/>
</dbReference>
<dbReference type="InterPro" id="IPR023365">
    <property type="entry name" value="Sortase_dom-sf"/>
</dbReference>
<dbReference type="SUPFAM" id="SSF63817">
    <property type="entry name" value="Sortase"/>
    <property type="match status" value="1"/>
</dbReference>
<dbReference type="GO" id="GO:0016787">
    <property type="term" value="F:hydrolase activity"/>
    <property type="evidence" value="ECO:0007669"/>
    <property type="project" value="UniProtKB-KW"/>
</dbReference>
<dbReference type="InterPro" id="IPR042000">
    <property type="entry name" value="Sortase_D_2"/>
</dbReference>
<dbReference type="CDD" id="cd06166">
    <property type="entry name" value="Sortase_D_2"/>
    <property type="match status" value="1"/>
</dbReference>
<evidence type="ECO:0000313" key="3">
    <source>
        <dbReference type="EMBL" id="MBB6447653.1"/>
    </source>
</evidence>
<organism evidence="3 4">
    <name type="scientific">Bacillus benzoevorans</name>
    <dbReference type="NCBI Taxonomy" id="1456"/>
    <lineage>
        <taxon>Bacteria</taxon>
        <taxon>Bacillati</taxon>
        <taxon>Bacillota</taxon>
        <taxon>Bacilli</taxon>
        <taxon>Bacillales</taxon>
        <taxon>Bacillaceae</taxon>
        <taxon>Bacillus</taxon>
    </lineage>
</organism>
<comment type="caution">
    <text evidence="3">The sequence shown here is derived from an EMBL/GenBank/DDBJ whole genome shotgun (WGS) entry which is preliminary data.</text>
</comment>
<keyword evidence="4" id="KW-1185">Reference proteome</keyword>
<accession>A0A7X0HVK4</accession>
<name>A0A7X0HVK4_9BACI</name>
<evidence type="ECO:0000256" key="1">
    <source>
        <dbReference type="ARBA" id="ARBA00022801"/>
    </source>
</evidence>
<feature type="active site" description="Acyl-thioester intermediate" evidence="2">
    <location>
        <position position="172"/>
    </location>
</feature>
<dbReference type="InterPro" id="IPR005754">
    <property type="entry name" value="Sortase"/>
</dbReference>
<dbReference type="Gene3D" id="2.40.260.10">
    <property type="entry name" value="Sortase"/>
    <property type="match status" value="1"/>
</dbReference>